<feature type="transmembrane region" description="Helical" evidence="1">
    <location>
        <begin position="130"/>
        <end position="147"/>
    </location>
</feature>
<feature type="transmembrane region" description="Helical" evidence="1">
    <location>
        <begin position="51"/>
        <end position="71"/>
    </location>
</feature>
<proteinExistence type="predicted"/>
<feature type="transmembrane region" description="Helical" evidence="1">
    <location>
        <begin position="77"/>
        <end position="97"/>
    </location>
</feature>
<gene>
    <name evidence="2" type="ORF">F4V44_02110</name>
</gene>
<evidence type="ECO:0000313" key="2">
    <source>
        <dbReference type="EMBL" id="KAA9030612.1"/>
    </source>
</evidence>
<dbReference type="AlphaFoldDB" id="A0A5J5I2U1"/>
<evidence type="ECO:0000256" key="1">
    <source>
        <dbReference type="SAM" id="Phobius"/>
    </source>
</evidence>
<organism evidence="2 3">
    <name type="scientific">Niallia endozanthoxylica</name>
    <dbReference type="NCBI Taxonomy" id="2036016"/>
    <lineage>
        <taxon>Bacteria</taxon>
        <taxon>Bacillati</taxon>
        <taxon>Bacillota</taxon>
        <taxon>Bacilli</taxon>
        <taxon>Bacillales</taxon>
        <taxon>Bacillaceae</taxon>
        <taxon>Niallia</taxon>
    </lineage>
</organism>
<dbReference type="Pfam" id="PF10027">
    <property type="entry name" value="DUF2269"/>
    <property type="match status" value="1"/>
</dbReference>
<protein>
    <submittedName>
        <fullName evidence="2">DUF2269 family protein</fullName>
    </submittedName>
</protein>
<accession>A0A5J5I2U1</accession>
<keyword evidence="1" id="KW-1133">Transmembrane helix</keyword>
<dbReference type="RefSeq" id="WP_150438340.1">
    <property type="nucleotide sequence ID" value="NZ_VYKL01000006.1"/>
</dbReference>
<dbReference type="OrthoDB" id="1493393at2"/>
<dbReference type="Proteomes" id="UP000326671">
    <property type="component" value="Unassembled WGS sequence"/>
</dbReference>
<keyword evidence="1" id="KW-0472">Membrane</keyword>
<comment type="caution">
    <text evidence="2">The sequence shown here is derived from an EMBL/GenBank/DDBJ whole genome shotgun (WGS) entry which is preliminary data.</text>
</comment>
<keyword evidence="1" id="KW-0812">Transmembrane</keyword>
<evidence type="ECO:0000313" key="3">
    <source>
        <dbReference type="Proteomes" id="UP000326671"/>
    </source>
</evidence>
<dbReference type="InterPro" id="IPR018729">
    <property type="entry name" value="DUF2269_transmembrane"/>
</dbReference>
<reference evidence="2 3" key="1">
    <citation type="submission" date="2019-09" db="EMBL/GenBank/DDBJ databases">
        <title>Whole genome sequences of isolates from the Mars Exploration Rovers.</title>
        <authorList>
            <person name="Seuylemezian A."/>
            <person name="Vaishampayan P."/>
        </authorList>
    </citation>
    <scope>NUCLEOTIDE SEQUENCE [LARGE SCALE GENOMIC DNA]</scope>
    <source>
        <strain evidence="2 3">MER_TA_151</strain>
    </source>
</reference>
<keyword evidence="3" id="KW-1185">Reference proteome</keyword>
<name>A0A5J5I2U1_9BACI</name>
<dbReference type="EMBL" id="VYKL01000006">
    <property type="protein sequence ID" value="KAA9030612.1"/>
    <property type="molecule type" value="Genomic_DNA"/>
</dbReference>
<sequence>MSLYGFILLIHVLGAVCGIGASFASPFLLNRAKTAKQAEFAIHVNHSIDKLVVIGTFTLLGTGLILGALNSSLFAQGWYIASLILFVTILPVAGFIVPKKTAQQVEILKNHNGDELPDSYMKVKKQAAPFNRYTYLATIIIIIFMVTKPF</sequence>
<feature type="transmembrane region" description="Helical" evidence="1">
    <location>
        <begin position="6"/>
        <end position="30"/>
    </location>
</feature>